<dbReference type="EMBL" id="HE717023">
    <property type="protein sequence ID" value="CCG47305.1"/>
    <property type="molecule type" value="Genomic_DNA"/>
</dbReference>
<evidence type="ECO:0000256" key="1">
    <source>
        <dbReference type="SAM" id="MobiDB-lite"/>
    </source>
</evidence>
<dbReference type="AlphaFoldDB" id="I0JT33"/>
<accession>I0JT33</accession>
<evidence type="ECO:0000313" key="2">
    <source>
        <dbReference type="EMBL" id="CCG47305.1"/>
    </source>
</evidence>
<feature type="region of interest" description="Disordered" evidence="1">
    <location>
        <begin position="132"/>
        <end position="200"/>
    </location>
</feature>
<dbReference type="KEGG" id="hhd:HBHAL_4968"/>
<name>I0JT33_HALH3</name>
<dbReference type="RefSeq" id="WP_014645189.1">
    <property type="nucleotide sequence ID" value="NC_017668.1"/>
</dbReference>
<sequence>MSQSKKKIERGQSITFRIPSDTPDHLLRQLTQLKETERRNFSSRIAQFVLDGVNETYAKNKETVTIPLPKALNKEQRNWIKHEHSEALIGSILYQLMMDPVRATTLLASLNSNAFDIDEALYLQEETAASEASLGDYTQEAHAEDETNADSETEWKSIDDELDGLNLDSLQGEIHSQDEETTEDEDDDDLLGDFLSRMND</sequence>
<keyword evidence="3" id="KW-1185">Reference proteome</keyword>
<dbReference type="eggNOG" id="ENOG502ZS2A">
    <property type="taxonomic scope" value="Bacteria"/>
</dbReference>
<organism evidence="2 3">
    <name type="scientific">Halobacillus halophilus (strain ATCC 35676 / DSM 2266 / JCM 20832 / KCTC 3685 / LMG 17431 / NBRC 102448 / NCIMB 2269)</name>
    <name type="common">Sporosarcina halophila</name>
    <dbReference type="NCBI Taxonomy" id="866895"/>
    <lineage>
        <taxon>Bacteria</taxon>
        <taxon>Bacillati</taxon>
        <taxon>Bacillota</taxon>
        <taxon>Bacilli</taxon>
        <taxon>Bacillales</taxon>
        <taxon>Bacillaceae</taxon>
        <taxon>Halobacillus</taxon>
    </lineage>
</organism>
<dbReference type="HOGENOM" id="CLU_1538520_0_0_9"/>
<feature type="compositionally biased region" description="Acidic residues" evidence="1">
    <location>
        <begin position="179"/>
        <end position="191"/>
    </location>
</feature>
<reference evidence="2 3" key="1">
    <citation type="journal article" date="2013" name="Environ. Microbiol.">
        <title>Chloride and organic osmolytes: a hybrid strategy to cope with elevated salinities by the moderately halophilic, chloride-dependent bacterium Halobacillus halophilus.</title>
        <authorList>
            <person name="Saum S.H."/>
            <person name="Pfeiffer F."/>
            <person name="Palm P."/>
            <person name="Rampp M."/>
            <person name="Schuster S.C."/>
            <person name="Muller V."/>
            <person name="Oesterhelt D."/>
        </authorList>
    </citation>
    <scope>NUCLEOTIDE SEQUENCE [LARGE SCALE GENOMIC DNA]</scope>
    <source>
        <strain evidence="3">ATCC 35676 / DSM 2266 / JCM 20832 / KCTC 3685 / LMG 17431 / NBRC 102448 / NCIMB 2269</strain>
    </source>
</reference>
<protein>
    <submittedName>
        <fullName evidence="2">Uncharacterized protein</fullName>
    </submittedName>
</protein>
<gene>
    <name evidence="2" type="ordered locus">HBHAL_4968</name>
</gene>
<evidence type="ECO:0000313" key="3">
    <source>
        <dbReference type="Proteomes" id="UP000007397"/>
    </source>
</evidence>
<proteinExistence type="predicted"/>
<dbReference type="Proteomes" id="UP000007397">
    <property type="component" value="Chromosome"/>
</dbReference>
<dbReference type="PATRIC" id="fig|866895.3.peg.4006"/>